<evidence type="ECO:0008006" key="4">
    <source>
        <dbReference type="Google" id="ProtNLM"/>
    </source>
</evidence>
<dbReference type="Proteomes" id="UP000028715">
    <property type="component" value="Unassembled WGS sequence"/>
</dbReference>
<keyword evidence="3" id="KW-1185">Reference proteome</keyword>
<feature type="signal peptide" evidence="1">
    <location>
        <begin position="1"/>
        <end position="18"/>
    </location>
</feature>
<proteinExistence type="predicted"/>
<dbReference type="RefSeq" id="WP_035684450.1">
    <property type="nucleotide sequence ID" value="NZ_JPRL01000001.1"/>
</dbReference>
<evidence type="ECO:0000256" key="1">
    <source>
        <dbReference type="SAM" id="SignalP"/>
    </source>
</evidence>
<dbReference type="EMBL" id="JPRL01000001">
    <property type="protein sequence ID" value="KFF06257.1"/>
    <property type="molecule type" value="Genomic_DNA"/>
</dbReference>
<reference evidence="2 3" key="1">
    <citation type="submission" date="2014-07" db="EMBL/GenBank/DDBJ databases">
        <title>Genome of Flavobacterium reichenbachii LMG 25512.</title>
        <authorList>
            <person name="Stropko S.J."/>
            <person name="Pipes S.E."/>
            <person name="Newman J.D."/>
        </authorList>
    </citation>
    <scope>NUCLEOTIDE SEQUENCE [LARGE SCALE GENOMIC DNA]</scope>
    <source>
        <strain evidence="2 3">LMG 25512</strain>
    </source>
</reference>
<dbReference type="AlphaFoldDB" id="A0A085ZP93"/>
<evidence type="ECO:0000313" key="3">
    <source>
        <dbReference type="Proteomes" id="UP000028715"/>
    </source>
</evidence>
<dbReference type="eggNOG" id="ENOG5034A6I">
    <property type="taxonomic scope" value="Bacteria"/>
</dbReference>
<accession>A0A085ZP93</accession>
<evidence type="ECO:0000313" key="2">
    <source>
        <dbReference type="EMBL" id="KFF06257.1"/>
    </source>
</evidence>
<feature type="chain" id="PRO_5001801393" description="Extracellular endo-alpha-(1-&gt;5)-L-arabinanase C-terminal domain-containing protein" evidence="1">
    <location>
        <begin position="19"/>
        <end position="121"/>
    </location>
</feature>
<sequence length="121" mass="14119">MRKLILAFIFLLGLTVHAQTSKELIGKWQLVKWTKNGKEKNIQEHFKTDQVFQIFNENGDFNSLIGEESHKAKWELSKDNSELTIVSVLIPVKFKIDYFDSQKRIITSPQVGTFEYKKVTE</sequence>
<protein>
    <recommendedName>
        <fullName evidence="4">Extracellular endo-alpha-(1-&gt;5)-L-arabinanase C-terminal domain-containing protein</fullName>
    </recommendedName>
</protein>
<comment type="caution">
    <text evidence="2">The sequence shown here is derived from an EMBL/GenBank/DDBJ whole genome shotgun (WGS) entry which is preliminary data.</text>
</comment>
<dbReference type="OrthoDB" id="1374368at2"/>
<name>A0A085ZP93_9FLAO</name>
<gene>
    <name evidence="2" type="ORF">IW19_12270</name>
</gene>
<dbReference type="STRING" id="362418.IW19_12270"/>
<keyword evidence="1" id="KW-0732">Signal</keyword>
<organism evidence="2 3">
    <name type="scientific">Flavobacterium reichenbachii</name>
    <dbReference type="NCBI Taxonomy" id="362418"/>
    <lineage>
        <taxon>Bacteria</taxon>
        <taxon>Pseudomonadati</taxon>
        <taxon>Bacteroidota</taxon>
        <taxon>Flavobacteriia</taxon>
        <taxon>Flavobacteriales</taxon>
        <taxon>Flavobacteriaceae</taxon>
        <taxon>Flavobacterium</taxon>
    </lineage>
</organism>